<organism evidence="1 2">
    <name type="scientific">Gardnerella vaginalis</name>
    <dbReference type="NCBI Taxonomy" id="2702"/>
    <lineage>
        <taxon>Bacteria</taxon>
        <taxon>Bacillati</taxon>
        <taxon>Actinomycetota</taxon>
        <taxon>Actinomycetes</taxon>
        <taxon>Bifidobacteriales</taxon>
        <taxon>Bifidobacteriaceae</taxon>
        <taxon>Gardnerella</taxon>
    </lineage>
</organism>
<dbReference type="Proteomes" id="UP000236146">
    <property type="component" value="Unassembled WGS sequence"/>
</dbReference>
<proteinExistence type="predicted"/>
<protein>
    <recommendedName>
        <fullName evidence="3">Apea-like HEPN domain-containing protein</fullName>
    </recommendedName>
</protein>
<evidence type="ECO:0000313" key="2">
    <source>
        <dbReference type="Proteomes" id="UP000236146"/>
    </source>
</evidence>
<reference evidence="1 2" key="1">
    <citation type="submission" date="2016-10" db="EMBL/GenBank/DDBJ databases">
        <authorList>
            <person name="Varghese N."/>
        </authorList>
    </citation>
    <scope>NUCLEOTIDE SEQUENCE [LARGE SCALE GENOMIC DNA]</scope>
    <source>
        <strain evidence="1 2">KA00225</strain>
    </source>
</reference>
<accession>A0A2K1SWI7</accession>
<evidence type="ECO:0000313" key="1">
    <source>
        <dbReference type="EMBL" id="PNS43856.1"/>
    </source>
</evidence>
<dbReference type="AlphaFoldDB" id="A0A2K1SWI7"/>
<dbReference type="EMBL" id="MNLH01000001">
    <property type="protein sequence ID" value="PNS43856.1"/>
    <property type="molecule type" value="Genomic_DNA"/>
</dbReference>
<dbReference type="RefSeq" id="WP_103084234.1">
    <property type="nucleotide sequence ID" value="NZ_MNLH01000001.1"/>
</dbReference>
<evidence type="ECO:0008006" key="3">
    <source>
        <dbReference type="Google" id="ProtNLM"/>
    </source>
</evidence>
<comment type="caution">
    <text evidence="1">The sequence shown here is derived from an EMBL/GenBank/DDBJ whole genome shotgun (WGS) entry which is preliminary data.</text>
</comment>
<gene>
    <name evidence="1" type="ORF">BFS05_01170</name>
</gene>
<name>A0A2K1SWI7_GARVA</name>
<sequence length="384" mass="45061">MFIDLVFMLKNKDSENDIDSFKENFADLISFKEKTLCLHNDNQEFNYSIQKIGKGIRLKILTIDKRTTRKQAISIESLKRAFIKNDLRREYNVVVIFDGASEYYCNNLSKYIFTFERKLRQFVYLTVLSAYGTEWTKKTLVDEEIKNDIDKNERNKNRHIEKALDHFTFQNYISYLFDEWSDSDPYNVVQEAQLALKEQESSNNIINILNKGEKISLWERLFSKRNIDLTRNSLDEIRKIRNNVVHSKEISDIEFCKYRNILKQYIKKLDIAVADFENRKHLSVTDLENVLSSYTRIIQTSGIGEYITKALSPALNEISNSLYKEAVKNISASISDMIHLDNKSFSAITEAFAKLYRQNLEIKNAKIFPNNITTPKLNTKNHLF</sequence>